<reference evidence="2 3" key="1">
    <citation type="submission" date="2018-10" db="EMBL/GenBank/DDBJ databases">
        <authorList>
            <person name="Ekblom R."/>
            <person name="Jareborg N."/>
        </authorList>
    </citation>
    <scope>NUCLEOTIDE SEQUENCE [LARGE SCALE GENOMIC DNA]</scope>
    <source>
        <tissue evidence="2">Muscle</tissue>
    </source>
</reference>
<dbReference type="EMBL" id="CYRY02025042">
    <property type="protein sequence ID" value="VCW98296.1"/>
    <property type="molecule type" value="Genomic_DNA"/>
</dbReference>
<evidence type="ECO:0000313" key="3">
    <source>
        <dbReference type="Proteomes" id="UP000269945"/>
    </source>
</evidence>
<organism evidence="2 3">
    <name type="scientific">Gulo gulo</name>
    <name type="common">Wolverine</name>
    <name type="synonym">Gluton</name>
    <dbReference type="NCBI Taxonomy" id="48420"/>
    <lineage>
        <taxon>Eukaryota</taxon>
        <taxon>Metazoa</taxon>
        <taxon>Chordata</taxon>
        <taxon>Craniata</taxon>
        <taxon>Vertebrata</taxon>
        <taxon>Euteleostomi</taxon>
        <taxon>Mammalia</taxon>
        <taxon>Eutheria</taxon>
        <taxon>Laurasiatheria</taxon>
        <taxon>Carnivora</taxon>
        <taxon>Caniformia</taxon>
        <taxon>Musteloidea</taxon>
        <taxon>Mustelidae</taxon>
        <taxon>Guloninae</taxon>
        <taxon>Gulo</taxon>
    </lineage>
</organism>
<proteinExistence type="predicted"/>
<feature type="signal peptide" evidence="1">
    <location>
        <begin position="1"/>
        <end position="31"/>
    </location>
</feature>
<dbReference type="AlphaFoldDB" id="A0A9X9Q2M8"/>
<gene>
    <name evidence="2" type="ORF">BN2614_LOCUS9</name>
</gene>
<feature type="chain" id="PRO_5040985845" evidence="1">
    <location>
        <begin position="32"/>
        <end position="82"/>
    </location>
</feature>
<name>A0A9X9Q2M8_GULGU</name>
<keyword evidence="3" id="KW-1185">Reference proteome</keyword>
<protein>
    <submittedName>
        <fullName evidence="2">Uncharacterized protein</fullName>
    </submittedName>
</protein>
<sequence length="82" mass="9042">MGMCCSPSWLSSGPCPHWVLTMLNLAVRILGDSSTTWLTPRRRAPCLQSWWRSSGSCGRMVGCKPASTELQSTNSMIQHLTT</sequence>
<dbReference type="Proteomes" id="UP000269945">
    <property type="component" value="Unassembled WGS sequence"/>
</dbReference>
<accession>A0A9X9Q2M8</accession>
<comment type="caution">
    <text evidence="2">The sequence shown here is derived from an EMBL/GenBank/DDBJ whole genome shotgun (WGS) entry which is preliminary data.</text>
</comment>
<evidence type="ECO:0000313" key="2">
    <source>
        <dbReference type="EMBL" id="VCW98296.1"/>
    </source>
</evidence>
<evidence type="ECO:0000256" key="1">
    <source>
        <dbReference type="SAM" id="SignalP"/>
    </source>
</evidence>
<keyword evidence="1" id="KW-0732">Signal</keyword>